<dbReference type="Proteomes" id="UP000694621">
    <property type="component" value="Unplaced"/>
</dbReference>
<name>A0A8B9GU31_ASTMX</name>
<proteinExistence type="predicted"/>
<evidence type="ECO:0000313" key="1">
    <source>
        <dbReference type="Ensembl" id="ENSAMXP00005002959.1"/>
    </source>
</evidence>
<organism evidence="1 2">
    <name type="scientific">Astyanax mexicanus</name>
    <name type="common">Blind cave fish</name>
    <name type="synonym">Astyanax fasciatus mexicanus</name>
    <dbReference type="NCBI Taxonomy" id="7994"/>
    <lineage>
        <taxon>Eukaryota</taxon>
        <taxon>Metazoa</taxon>
        <taxon>Chordata</taxon>
        <taxon>Craniata</taxon>
        <taxon>Vertebrata</taxon>
        <taxon>Euteleostomi</taxon>
        <taxon>Actinopterygii</taxon>
        <taxon>Neopterygii</taxon>
        <taxon>Teleostei</taxon>
        <taxon>Ostariophysi</taxon>
        <taxon>Characiformes</taxon>
        <taxon>Characoidei</taxon>
        <taxon>Acestrorhamphidae</taxon>
        <taxon>Acestrorhamphinae</taxon>
        <taxon>Astyanax</taxon>
    </lineage>
</organism>
<dbReference type="Ensembl" id="ENSAMXT00005003365.1">
    <property type="protein sequence ID" value="ENSAMXP00005002959.1"/>
    <property type="gene ID" value="ENSAMXG00005001818.1"/>
</dbReference>
<reference evidence="1" key="1">
    <citation type="submission" date="2025-08" db="UniProtKB">
        <authorList>
            <consortium name="Ensembl"/>
        </authorList>
    </citation>
    <scope>IDENTIFICATION</scope>
</reference>
<sequence>KRMHPGFMQILSSIYSKGLSGMSSPDYNTSQSPVLIPIQYLWEQLGQQLQQPTSVEQDLQAQLQHLWVNVLQYNILSITQDRNTLRLFNFI</sequence>
<accession>A0A8B9GU31</accession>
<dbReference type="AlphaFoldDB" id="A0A8B9GU31"/>
<protein>
    <submittedName>
        <fullName evidence="1">Uncharacterized protein</fullName>
    </submittedName>
</protein>
<evidence type="ECO:0000313" key="2">
    <source>
        <dbReference type="Proteomes" id="UP000694621"/>
    </source>
</evidence>